<dbReference type="InterPro" id="IPR003141">
    <property type="entry name" value="Pol/His_phosphatase_N"/>
</dbReference>
<dbReference type="EMBL" id="CP019454">
    <property type="protein sequence ID" value="AUW95454.1"/>
    <property type="molecule type" value="Genomic_DNA"/>
</dbReference>
<accession>A0ABM6RW22</accession>
<evidence type="ECO:0000259" key="1">
    <source>
        <dbReference type="SMART" id="SM00481"/>
    </source>
</evidence>
<sequence length="351" mass="39503">MDPFHLFEYSVVLHVHSQYSDGTGTVADIIQAGQAAGVDIVILTDHDTLQPRHDRYGEGYYGRLLFLVGGEITPQQNHLLALFVDQLPNPDLPWGDIVQAVNRREGLSFVAHPVDQGSPFLKLPSYRWTERGVRTFTGIEVWNHLSSWLPSVTNTPTALRAILDPWWRIQGPDPAALQLWDELGQMQRVVGIAGVDAHAARVGGRRLGFTVFPYLVSFQTLRTQIYVPQPLTYHDLGFDQQLIYDALKEGRVALMACREGTEKGFRLWAQTSTHKWPMGSEVPWQSGLTLKATSPVLVSWRVWHNGMLAGDGVGLIGDWPITGPGVWRVELLRGRKQRPWLFSNPIYVREA</sequence>
<reference evidence="2 3" key="1">
    <citation type="journal article" date="2019" name="Sci. Rep.">
        <title>Sulfobacillus thermotolerans: new insights into resistance and metabolic capacities of acidophilic chemolithotrophs.</title>
        <authorList>
            <person name="Panyushkina A.E."/>
            <person name="Babenko V.V."/>
            <person name="Nikitina A.S."/>
            <person name="Selezneva O.V."/>
            <person name="Tsaplina I.A."/>
            <person name="Letarova M.A."/>
            <person name="Kostryukova E.S."/>
            <person name="Letarov A.V."/>
        </authorList>
    </citation>
    <scope>NUCLEOTIDE SEQUENCE [LARGE SCALE GENOMIC DNA]</scope>
    <source>
        <strain evidence="2 3">Kr1</strain>
    </source>
</reference>
<dbReference type="InterPro" id="IPR004013">
    <property type="entry name" value="PHP_dom"/>
</dbReference>
<dbReference type="SUPFAM" id="SSF89550">
    <property type="entry name" value="PHP domain-like"/>
    <property type="match status" value="1"/>
</dbReference>
<dbReference type="NCBIfam" id="NF038032">
    <property type="entry name" value="CehA_McbA_metalo"/>
    <property type="match status" value="1"/>
</dbReference>
<proteinExistence type="predicted"/>
<name>A0ABM6RW22_9FIRM</name>
<protein>
    <recommendedName>
        <fullName evidence="1">Polymerase/histidinol phosphatase N-terminal domain-containing protein</fullName>
    </recommendedName>
</protein>
<keyword evidence="3" id="KW-1185">Reference proteome</keyword>
<feature type="domain" description="Polymerase/histidinol phosphatase N-terminal" evidence="1">
    <location>
        <begin position="11"/>
        <end position="76"/>
    </location>
</feature>
<organism evidence="2 3">
    <name type="scientific">Sulfobacillus thermotolerans</name>
    <dbReference type="NCBI Taxonomy" id="338644"/>
    <lineage>
        <taxon>Bacteria</taxon>
        <taxon>Bacillati</taxon>
        <taxon>Bacillota</taxon>
        <taxon>Clostridia</taxon>
        <taxon>Eubacteriales</taxon>
        <taxon>Clostridiales Family XVII. Incertae Sedis</taxon>
        <taxon>Sulfobacillus</taxon>
    </lineage>
</organism>
<dbReference type="Gene3D" id="3.20.20.140">
    <property type="entry name" value="Metal-dependent hydrolases"/>
    <property type="match status" value="1"/>
</dbReference>
<dbReference type="SMART" id="SM00481">
    <property type="entry name" value="POLIIIAc"/>
    <property type="match status" value="1"/>
</dbReference>
<dbReference type="Proteomes" id="UP000325292">
    <property type="component" value="Chromosome"/>
</dbReference>
<gene>
    <name evidence="2" type="ORF">BXT84_06735</name>
</gene>
<evidence type="ECO:0000313" key="2">
    <source>
        <dbReference type="EMBL" id="AUW95454.1"/>
    </source>
</evidence>
<dbReference type="PANTHER" id="PTHR42924:SF3">
    <property type="entry name" value="POLYMERASE_HISTIDINOL PHOSPHATASE N-TERMINAL DOMAIN-CONTAINING PROTEIN"/>
    <property type="match status" value="1"/>
</dbReference>
<evidence type="ECO:0000313" key="3">
    <source>
        <dbReference type="Proteomes" id="UP000325292"/>
    </source>
</evidence>
<dbReference type="Pfam" id="PF02811">
    <property type="entry name" value="PHP"/>
    <property type="match status" value="1"/>
</dbReference>
<dbReference type="PANTHER" id="PTHR42924">
    <property type="entry name" value="EXONUCLEASE"/>
    <property type="match status" value="1"/>
</dbReference>
<dbReference type="InterPro" id="IPR016195">
    <property type="entry name" value="Pol/histidinol_Pase-like"/>
</dbReference>
<dbReference type="InterPro" id="IPR052018">
    <property type="entry name" value="PHP_domain"/>
</dbReference>